<name>A0A0E9VY27_ANGAN</name>
<dbReference type="AlphaFoldDB" id="A0A0E9VY27"/>
<proteinExistence type="predicted"/>
<organism evidence="1">
    <name type="scientific">Anguilla anguilla</name>
    <name type="common">European freshwater eel</name>
    <name type="synonym">Muraena anguilla</name>
    <dbReference type="NCBI Taxonomy" id="7936"/>
    <lineage>
        <taxon>Eukaryota</taxon>
        <taxon>Metazoa</taxon>
        <taxon>Chordata</taxon>
        <taxon>Craniata</taxon>
        <taxon>Vertebrata</taxon>
        <taxon>Euteleostomi</taxon>
        <taxon>Actinopterygii</taxon>
        <taxon>Neopterygii</taxon>
        <taxon>Teleostei</taxon>
        <taxon>Anguilliformes</taxon>
        <taxon>Anguillidae</taxon>
        <taxon>Anguilla</taxon>
    </lineage>
</organism>
<accession>A0A0E9VY27</accession>
<protein>
    <submittedName>
        <fullName evidence="1">Uncharacterized protein</fullName>
    </submittedName>
</protein>
<reference evidence="1" key="1">
    <citation type="submission" date="2014-11" db="EMBL/GenBank/DDBJ databases">
        <authorList>
            <person name="Amaro Gonzalez C."/>
        </authorList>
    </citation>
    <scope>NUCLEOTIDE SEQUENCE</scope>
</reference>
<evidence type="ECO:0000313" key="1">
    <source>
        <dbReference type="EMBL" id="JAH82158.1"/>
    </source>
</evidence>
<sequence length="54" mass="6312">MIPFSFRMSSVLQGMNIHIKVMKIACFNLLKFYSFGFDFQNAYLALSFTSLWCC</sequence>
<dbReference type="EMBL" id="GBXM01026419">
    <property type="protein sequence ID" value="JAH82158.1"/>
    <property type="molecule type" value="Transcribed_RNA"/>
</dbReference>
<reference evidence="1" key="2">
    <citation type="journal article" date="2015" name="Fish Shellfish Immunol.">
        <title>Early steps in the European eel (Anguilla anguilla)-Vibrio vulnificus interaction in the gills: Role of the RtxA13 toxin.</title>
        <authorList>
            <person name="Callol A."/>
            <person name="Pajuelo D."/>
            <person name="Ebbesson L."/>
            <person name="Teles M."/>
            <person name="MacKenzie S."/>
            <person name="Amaro C."/>
        </authorList>
    </citation>
    <scope>NUCLEOTIDE SEQUENCE</scope>
</reference>